<dbReference type="eggNOG" id="KOG3762">
    <property type="taxonomic scope" value="Eukaryota"/>
</dbReference>
<evidence type="ECO:0000259" key="8">
    <source>
        <dbReference type="Pfam" id="PF12832"/>
    </source>
</evidence>
<feature type="transmembrane region" description="Helical" evidence="7">
    <location>
        <begin position="480"/>
        <end position="503"/>
    </location>
</feature>
<evidence type="ECO:0000256" key="6">
    <source>
        <dbReference type="SAM" id="MobiDB-lite"/>
    </source>
</evidence>
<reference evidence="9 10" key="1">
    <citation type="journal article" date="2010" name="Nature">
        <title>The Ectocarpus genome and the independent evolution of multicellularity in brown algae.</title>
        <authorList>
            <person name="Cock J.M."/>
            <person name="Sterck L."/>
            <person name="Rouze P."/>
            <person name="Scornet D."/>
            <person name="Allen A.E."/>
            <person name="Amoutzias G."/>
            <person name="Anthouard V."/>
            <person name="Artiguenave F."/>
            <person name="Aury J.M."/>
            <person name="Badger J.H."/>
            <person name="Beszteri B."/>
            <person name="Billiau K."/>
            <person name="Bonnet E."/>
            <person name="Bothwell J.H."/>
            <person name="Bowler C."/>
            <person name="Boyen C."/>
            <person name="Brownlee C."/>
            <person name="Carrano C.J."/>
            <person name="Charrier B."/>
            <person name="Cho G.Y."/>
            <person name="Coelho S.M."/>
            <person name="Collen J."/>
            <person name="Corre E."/>
            <person name="Da Silva C."/>
            <person name="Delage L."/>
            <person name="Delaroque N."/>
            <person name="Dittami S.M."/>
            <person name="Doulbeau S."/>
            <person name="Elias M."/>
            <person name="Farnham G."/>
            <person name="Gachon C.M."/>
            <person name="Gschloessl B."/>
            <person name="Heesch S."/>
            <person name="Jabbari K."/>
            <person name="Jubin C."/>
            <person name="Kawai H."/>
            <person name="Kimura K."/>
            <person name="Kloareg B."/>
            <person name="Kupper F.C."/>
            <person name="Lang D."/>
            <person name="Le Bail A."/>
            <person name="Leblanc C."/>
            <person name="Lerouge P."/>
            <person name="Lohr M."/>
            <person name="Lopez P.J."/>
            <person name="Martens C."/>
            <person name="Maumus F."/>
            <person name="Michel G."/>
            <person name="Miranda-Saavedra D."/>
            <person name="Morales J."/>
            <person name="Moreau H."/>
            <person name="Motomura T."/>
            <person name="Nagasato C."/>
            <person name="Napoli C.A."/>
            <person name="Nelson D.R."/>
            <person name="Nyvall-Collen P."/>
            <person name="Peters A.F."/>
            <person name="Pommier C."/>
            <person name="Potin P."/>
            <person name="Poulain J."/>
            <person name="Quesneville H."/>
            <person name="Read B."/>
            <person name="Rensing S.A."/>
            <person name="Ritter A."/>
            <person name="Rousvoal S."/>
            <person name="Samanta M."/>
            <person name="Samson G."/>
            <person name="Schroeder D.C."/>
            <person name="Segurens B."/>
            <person name="Strittmatter M."/>
            <person name="Tonon T."/>
            <person name="Tregear J.W."/>
            <person name="Valentin K."/>
            <person name="von Dassow P."/>
            <person name="Yamagishi T."/>
            <person name="Van de Peer Y."/>
            <person name="Wincker P."/>
        </authorList>
    </citation>
    <scope>NUCLEOTIDE SEQUENCE [LARGE SCALE GENOMIC DNA]</scope>
    <source>
        <strain evidence="10">Ec32 / CCAP1310/4</strain>
    </source>
</reference>
<keyword evidence="5 7" id="KW-0472">Membrane</keyword>
<evidence type="ECO:0000313" key="10">
    <source>
        <dbReference type="Proteomes" id="UP000002630"/>
    </source>
</evidence>
<keyword evidence="4 7" id="KW-1133">Transmembrane helix</keyword>
<evidence type="ECO:0000256" key="3">
    <source>
        <dbReference type="ARBA" id="ARBA00022692"/>
    </source>
</evidence>
<protein>
    <recommendedName>
        <fullName evidence="8">Major facilitator superfamily associated domain-containing protein</fullName>
    </recommendedName>
</protein>
<evidence type="ECO:0000256" key="7">
    <source>
        <dbReference type="SAM" id="Phobius"/>
    </source>
</evidence>
<feature type="transmembrane region" description="Helical" evidence="7">
    <location>
        <begin position="542"/>
        <end position="560"/>
    </location>
</feature>
<feature type="transmembrane region" description="Helical" evidence="7">
    <location>
        <begin position="739"/>
        <end position="760"/>
    </location>
</feature>
<proteinExistence type="inferred from homology"/>
<dbReference type="InterPro" id="IPR024989">
    <property type="entry name" value="MFS_assoc_dom"/>
</dbReference>
<feature type="transmembrane region" description="Helical" evidence="7">
    <location>
        <begin position="567"/>
        <end position="588"/>
    </location>
</feature>
<sequence>MLHKRRRRVAAHASRRTTGRYYQVVLLLLSLTTSSITAIAVSSSGEQRQHLRRSSAASGASGSGVGGAAQRISCNVWTAGKKVETLRRSHNFCSSEVATAGAAAAATSPTDGLLRERIGRSLLEVRGGSEGLKSEKWSREKAAAGMAARTGAGGNAGLQKATPVAGDAGIGVGVREGAAAAPGTAGIRVGGGEPQSAPVDQKTNRGGRDPAKGVGLASQDDVGMVLEVEEDRRSLETPPAAGGGGDVAASATSQDAGLVRDSVKTEAAAVGAAAAAAAPEGATARDQPSPAAGASAAGSTTVAVDLADSGVGGGSGGVDSSEVSGGEWGVGGQEDVLDLLSQRDVKGTTAVRKRRRTATPKVASGGWTRKPAPPEEPGATGIPAVTGSRPNDPPRAGAPRPPRGEVRVWRPWGRHGAVAASGAGVSDSGNVVEGTAAPGGGVAAAATGSEVVAVVGQEAAGGDEVVGKAKAKRMRWEPKYLTVKAVFFLFYSSLGAIMPYLPVYYHSLGIPDRRIGHLGAITPAMTFLFTPLWGALTDKSGMLKQILVLTFAASTLLRVSLAARTSFLWIVSVITLTAVINAPVRPLLDSSALQSLDDRAEYGKQRLWGQWGFGIGSFLTGKLLSRFGFKAAFYMHAAFSLPTLLILMRFSPKKEDRGKEPPKFGELYQLVVHDPDVLVFFSMVFAIGLSSGVIENFAYKRLRELGGTGSVLGVSRLVSSLSGIPMFFFSGAIVKHFSIVGILTASMMSFIARFVIYASIKNPWAGLPAEALRGVTFAGFWAASTCHVGAIAPPGLSTTMLGLLNATYGGIGQSLGSLIGGSLSMRFGTARAFLVYASVDACLLLAFFLFWGLHPNGQQKDRGAGGGIGASSGQDVGKVSPHAGQLPPPAEATPQQPAEGVQDQTFTPPPAVGQR</sequence>
<feature type="transmembrane region" description="Helical" evidence="7">
    <location>
        <begin position="608"/>
        <end position="624"/>
    </location>
</feature>
<evidence type="ECO:0000256" key="2">
    <source>
        <dbReference type="ARBA" id="ARBA00005241"/>
    </source>
</evidence>
<dbReference type="SUPFAM" id="SSF103473">
    <property type="entry name" value="MFS general substrate transporter"/>
    <property type="match status" value="1"/>
</dbReference>
<feature type="transmembrane region" description="Helical" evidence="7">
    <location>
        <begin position="21"/>
        <end position="41"/>
    </location>
</feature>
<evidence type="ECO:0000256" key="1">
    <source>
        <dbReference type="ARBA" id="ARBA00004141"/>
    </source>
</evidence>
<feature type="region of interest" description="Disordered" evidence="6">
    <location>
        <begin position="347"/>
        <end position="404"/>
    </location>
</feature>
<feature type="transmembrane region" description="Helical" evidence="7">
    <location>
        <begin position="711"/>
        <end position="733"/>
    </location>
</feature>
<dbReference type="PANTHER" id="PTHR16172">
    <property type="entry name" value="MAJOR FACILITATOR SUPERFAMILY DOMAIN-CONTAINING PROTEIN 6-LIKE"/>
    <property type="match status" value="1"/>
</dbReference>
<feature type="region of interest" description="Disordered" evidence="6">
    <location>
        <begin position="183"/>
        <end position="253"/>
    </location>
</feature>
<feature type="transmembrane region" description="Helical" evidence="7">
    <location>
        <begin position="515"/>
        <end position="536"/>
    </location>
</feature>
<feature type="region of interest" description="Disordered" evidence="6">
    <location>
        <begin position="42"/>
        <end position="68"/>
    </location>
</feature>
<feature type="transmembrane region" description="Helical" evidence="7">
    <location>
        <begin position="631"/>
        <end position="650"/>
    </location>
</feature>
<dbReference type="GO" id="GO:0016020">
    <property type="term" value="C:membrane"/>
    <property type="evidence" value="ECO:0007669"/>
    <property type="project" value="UniProtKB-SubCell"/>
</dbReference>
<comment type="similarity">
    <text evidence="2">Belongs to the major facilitator superfamily. MFSD6 family.</text>
</comment>
<dbReference type="Gene3D" id="1.20.1250.20">
    <property type="entry name" value="MFS general substrate transporter like domains"/>
    <property type="match status" value="2"/>
</dbReference>
<organism evidence="9 10">
    <name type="scientific">Ectocarpus siliculosus</name>
    <name type="common">Brown alga</name>
    <name type="synonym">Conferva siliculosa</name>
    <dbReference type="NCBI Taxonomy" id="2880"/>
    <lineage>
        <taxon>Eukaryota</taxon>
        <taxon>Sar</taxon>
        <taxon>Stramenopiles</taxon>
        <taxon>Ochrophyta</taxon>
        <taxon>PX clade</taxon>
        <taxon>Phaeophyceae</taxon>
        <taxon>Ectocarpales</taxon>
        <taxon>Ectocarpaceae</taxon>
        <taxon>Ectocarpus</taxon>
    </lineage>
</organism>
<dbReference type="CDD" id="cd17335">
    <property type="entry name" value="MFS_MFSD6"/>
    <property type="match status" value="1"/>
</dbReference>
<dbReference type="InterPro" id="IPR036259">
    <property type="entry name" value="MFS_trans_sf"/>
</dbReference>
<feature type="transmembrane region" description="Helical" evidence="7">
    <location>
        <begin position="677"/>
        <end position="699"/>
    </location>
</feature>
<comment type="subcellular location">
    <subcellularLocation>
        <location evidence="1">Membrane</location>
        <topology evidence="1">Multi-pass membrane protein</topology>
    </subcellularLocation>
</comment>
<name>D8LNX9_ECTSI</name>
<evidence type="ECO:0000256" key="4">
    <source>
        <dbReference type="ARBA" id="ARBA00022989"/>
    </source>
</evidence>
<feature type="transmembrane region" description="Helical" evidence="7">
    <location>
        <begin position="833"/>
        <end position="853"/>
    </location>
</feature>
<dbReference type="OrthoDB" id="515887at2759"/>
<keyword evidence="3 7" id="KW-0812">Transmembrane</keyword>
<dbReference type="EMBL" id="FN649760">
    <property type="protein sequence ID" value="CBN78339.1"/>
    <property type="molecule type" value="Genomic_DNA"/>
</dbReference>
<accession>D8LNX9</accession>
<evidence type="ECO:0000256" key="5">
    <source>
        <dbReference type="ARBA" id="ARBA00023136"/>
    </source>
</evidence>
<feature type="region of interest" description="Disordered" evidence="6">
    <location>
        <begin position="861"/>
        <end position="915"/>
    </location>
</feature>
<dbReference type="AlphaFoldDB" id="D8LNX9"/>
<feature type="transmembrane region" description="Helical" evidence="7">
    <location>
        <begin position="772"/>
        <end position="792"/>
    </location>
</feature>
<evidence type="ECO:0000313" key="9">
    <source>
        <dbReference type="EMBL" id="CBN78339.1"/>
    </source>
</evidence>
<feature type="region of interest" description="Disordered" evidence="6">
    <location>
        <begin position="307"/>
        <end position="330"/>
    </location>
</feature>
<feature type="compositionally biased region" description="Basic and acidic residues" evidence="6">
    <location>
        <begin position="202"/>
        <end position="211"/>
    </location>
</feature>
<gene>
    <name evidence="9" type="ORF">Esi_0005_0277</name>
</gene>
<dbReference type="InParanoid" id="D8LNX9"/>
<keyword evidence="10" id="KW-1185">Reference proteome</keyword>
<feature type="domain" description="Major facilitator superfamily associated" evidence="8">
    <location>
        <begin position="480"/>
        <end position="834"/>
    </location>
</feature>
<dbReference type="InterPro" id="IPR051717">
    <property type="entry name" value="MFS_MFSD6"/>
</dbReference>
<dbReference type="Pfam" id="PF12832">
    <property type="entry name" value="MFS_1_like"/>
    <property type="match status" value="1"/>
</dbReference>
<dbReference type="Proteomes" id="UP000002630">
    <property type="component" value="Unassembled WGS sequence"/>
</dbReference>
<dbReference type="PANTHER" id="PTHR16172:SF41">
    <property type="entry name" value="MAJOR FACILITATOR SUPERFAMILY DOMAIN-CONTAINING PROTEIN 6-LIKE"/>
    <property type="match status" value="1"/>
</dbReference>